<gene>
    <name evidence="1" type="ORF">PSON_ATCC_30995.1.T0150131</name>
</gene>
<dbReference type="EMBL" id="CAJJDN010000015">
    <property type="protein sequence ID" value="CAD8061102.1"/>
    <property type="molecule type" value="Genomic_DNA"/>
</dbReference>
<name>A0A8S1L6B3_9CILI</name>
<evidence type="ECO:0000313" key="1">
    <source>
        <dbReference type="EMBL" id="CAD8061102.1"/>
    </source>
</evidence>
<keyword evidence="2" id="KW-1185">Reference proteome</keyword>
<sequence length="100" mass="12400">MFAYTYFLLLVYYFDYSQDYYLFSFLQVSSFYLDNNALQINYYWILYALLVAYQIKYSCHLTYQSILRMVYLNDDSSNYYRLKVRKQEKEKDELVDDFFG</sequence>
<dbReference type="AlphaFoldDB" id="A0A8S1L6B3"/>
<dbReference type="Proteomes" id="UP000692954">
    <property type="component" value="Unassembled WGS sequence"/>
</dbReference>
<evidence type="ECO:0000313" key="2">
    <source>
        <dbReference type="Proteomes" id="UP000692954"/>
    </source>
</evidence>
<proteinExistence type="predicted"/>
<reference evidence="1" key="1">
    <citation type="submission" date="2021-01" db="EMBL/GenBank/DDBJ databases">
        <authorList>
            <consortium name="Genoscope - CEA"/>
            <person name="William W."/>
        </authorList>
    </citation>
    <scope>NUCLEOTIDE SEQUENCE</scope>
</reference>
<organism evidence="1 2">
    <name type="scientific">Paramecium sonneborni</name>
    <dbReference type="NCBI Taxonomy" id="65129"/>
    <lineage>
        <taxon>Eukaryota</taxon>
        <taxon>Sar</taxon>
        <taxon>Alveolata</taxon>
        <taxon>Ciliophora</taxon>
        <taxon>Intramacronucleata</taxon>
        <taxon>Oligohymenophorea</taxon>
        <taxon>Peniculida</taxon>
        <taxon>Parameciidae</taxon>
        <taxon>Paramecium</taxon>
    </lineage>
</organism>
<comment type="caution">
    <text evidence="1">The sequence shown here is derived from an EMBL/GenBank/DDBJ whole genome shotgun (WGS) entry which is preliminary data.</text>
</comment>
<protein>
    <submittedName>
        <fullName evidence="1">Uncharacterized protein</fullName>
    </submittedName>
</protein>
<accession>A0A8S1L6B3</accession>